<protein>
    <recommendedName>
        <fullName evidence="7">Pentatricopeptide repeat-containing protein</fullName>
    </recommendedName>
</protein>
<sequence>MSLEFSHSLITHLFHPSVSPHHTPSKPSFLLPFKTSSSSPFLSSSNAPNSSQNPIFIQHLQQQEEEEHDDDEEEETEVIEEQELPNDPIYKFFKTRSSVSTQDPQMEGKLTLHRNRHTSWHLAQNTHIVEEEEEESEMGFDENSLKINDEEEMGYLKKEQLPEGIVGEIVELARNISENLTLEEALTEFEGRGVSKGECLEVLELLGEEKLLLPCLYFFQWMGLQEPSLVTPRACTVLFPMLGTARMGDKLMALFMNLPSTEEFRDVHVYNAAISGLRASGRYEDAWKVYELMEADNIQPDDVTCLVMIIVMRKLGRSAKDAWHFFEKMNRKGVKWSEEVIGALLKSFCVEGLMSEALIIQSEMERKGVSSTAIMYNTLIDAYCKSNCLEEAEGLFAEMKAKGIKPTEATFNILMHAYSRRMQPKIVEKLLEEMEDAGLKPTARSYTSLISAYGKLKNMSDMAADAFLKMKKAGIKPTPHSYTSLIHAYSVSGWHEKAYAAFENMQKEGIEPSIETYTALLDAFRRAGDTETLMKIWKSMVSEKIEGTQVTFNTLVDGFAKQGHYIAARDVINEFGKVGLQPTVMTYNMLMNAYARGGQHLKLPQLLKEMDAHKLKPDSITYTTMIYAFVRVRDFNRAFFYHKKMVKSGQLPDVNSYKKLRAILDDKAVIKNKKDKSAMLGIVNRKMGIMKPKGKKDEFWKYRKRHVRET</sequence>
<dbReference type="PANTHER" id="PTHR47447">
    <property type="entry name" value="OS03G0856100 PROTEIN"/>
    <property type="match status" value="1"/>
</dbReference>
<feature type="repeat" description="PPR" evidence="3">
    <location>
        <begin position="337"/>
        <end position="371"/>
    </location>
</feature>
<feature type="repeat" description="PPR" evidence="3">
    <location>
        <begin position="266"/>
        <end position="300"/>
    </location>
</feature>
<dbReference type="Proteomes" id="UP001497480">
    <property type="component" value="Unassembled WGS sequence"/>
</dbReference>
<dbReference type="Gene3D" id="1.25.40.10">
    <property type="entry name" value="Tetratricopeptide repeat domain"/>
    <property type="match status" value="4"/>
</dbReference>
<dbReference type="PROSITE" id="PS51375">
    <property type="entry name" value="PPR"/>
    <property type="match status" value="10"/>
</dbReference>
<dbReference type="PANTHER" id="PTHR47447:SF23">
    <property type="entry name" value="PENTACOTRIPEPTIDE-REPEAT REGION OF PRORP DOMAIN-CONTAINING PROTEIN"/>
    <property type="match status" value="1"/>
</dbReference>
<evidence type="ECO:0000256" key="4">
    <source>
        <dbReference type="SAM" id="MobiDB-lite"/>
    </source>
</evidence>
<feature type="compositionally biased region" description="Acidic residues" evidence="4">
    <location>
        <begin position="63"/>
        <end position="84"/>
    </location>
</feature>
<dbReference type="Pfam" id="PF13041">
    <property type="entry name" value="PPR_2"/>
    <property type="match status" value="3"/>
</dbReference>
<feature type="repeat" description="PPR" evidence="3">
    <location>
        <begin position="548"/>
        <end position="582"/>
    </location>
</feature>
<feature type="repeat" description="PPR" evidence="3">
    <location>
        <begin position="442"/>
        <end position="477"/>
    </location>
</feature>
<dbReference type="Pfam" id="PF01535">
    <property type="entry name" value="PPR"/>
    <property type="match status" value="1"/>
</dbReference>
<dbReference type="InterPro" id="IPR011990">
    <property type="entry name" value="TPR-like_helical_dom_sf"/>
</dbReference>
<feature type="repeat" description="PPR" evidence="3">
    <location>
        <begin position="478"/>
        <end position="512"/>
    </location>
</feature>
<reference evidence="5 6" key="1">
    <citation type="submission" date="2024-03" db="EMBL/GenBank/DDBJ databases">
        <authorList>
            <person name="Martinez-Hernandez J."/>
        </authorList>
    </citation>
    <scope>NUCLEOTIDE SEQUENCE [LARGE SCALE GENOMIC DNA]</scope>
</reference>
<evidence type="ECO:0000313" key="6">
    <source>
        <dbReference type="Proteomes" id="UP001497480"/>
    </source>
</evidence>
<evidence type="ECO:0000256" key="2">
    <source>
        <dbReference type="ARBA" id="ARBA00022737"/>
    </source>
</evidence>
<dbReference type="NCBIfam" id="TIGR00756">
    <property type="entry name" value="PPR"/>
    <property type="match status" value="9"/>
</dbReference>
<feature type="repeat" description="PPR" evidence="3">
    <location>
        <begin position="583"/>
        <end position="617"/>
    </location>
</feature>
<dbReference type="EMBL" id="CAXHTB010000013">
    <property type="protein sequence ID" value="CAL0318197.1"/>
    <property type="molecule type" value="Genomic_DNA"/>
</dbReference>
<feature type="repeat" description="PPR" evidence="3">
    <location>
        <begin position="618"/>
        <end position="652"/>
    </location>
</feature>
<evidence type="ECO:0008006" key="7">
    <source>
        <dbReference type="Google" id="ProtNLM"/>
    </source>
</evidence>
<organism evidence="5 6">
    <name type="scientific">Lupinus luteus</name>
    <name type="common">European yellow lupine</name>
    <dbReference type="NCBI Taxonomy" id="3873"/>
    <lineage>
        <taxon>Eukaryota</taxon>
        <taxon>Viridiplantae</taxon>
        <taxon>Streptophyta</taxon>
        <taxon>Embryophyta</taxon>
        <taxon>Tracheophyta</taxon>
        <taxon>Spermatophyta</taxon>
        <taxon>Magnoliopsida</taxon>
        <taxon>eudicotyledons</taxon>
        <taxon>Gunneridae</taxon>
        <taxon>Pentapetalae</taxon>
        <taxon>rosids</taxon>
        <taxon>fabids</taxon>
        <taxon>Fabales</taxon>
        <taxon>Fabaceae</taxon>
        <taxon>Papilionoideae</taxon>
        <taxon>50 kb inversion clade</taxon>
        <taxon>genistoids sensu lato</taxon>
        <taxon>core genistoids</taxon>
        <taxon>Genisteae</taxon>
        <taxon>Lupinus</taxon>
    </lineage>
</organism>
<dbReference type="Pfam" id="PF13812">
    <property type="entry name" value="PPR_3"/>
    <property type="match status" value="2"/>
</dbReference>
<feature type="region of interest" description="Disordered" evidence="4">
    <location>
        <begin position="61"/>
        <end position="85"/>
    </location>
</feature>
<evidence type="ECO:0000256" key="3">
    <source>
        <dbReference type="PROSITE-ProRule" id="PRU00708"/>
    </source>
</evidence>
<evidence type="ECO:0000313" key="5">
    <source>
        <dbReference type="EMBL" id="CAL0318197.1"/>
    </source>
</evidence>
<keyword evidence="6" id="KW-1185">Reference proteome</keyword>
<accession>A0AAV1XAH3</accession>
<dbReference type="InterPro" id="IPR002885">
    <property type="entry name" value="PPR_rpt"/>
</dbReference>
<comment type="similarity">
    <text evidence="1">Belongs to the PPR family. P subfamily.</text>
</comment>
<proteinExistence type="inferred from homology"/>
<evidence type="ECO:0000256" key="1">
    <source>
        <dbReference type="ARBA" id="ARBA00007626"/>
    </source>
</evidence>
<dbReference type="AlphaFoldDB" id="A0AAV1XAH3"/>
<feature type="repeat" description="PPR" evidence="3">
    <location>
        <begin position="513"/>
        <end position="547"/>
    </location>
</feature>
<feature type="repeat" description="PPR" evidence="3">
    <location>
        <begin position="407"/>
        <end position="441"/>
    </location>
</feature>
<comment type="caution">
    <text evidence="5">The sequence shown here is derived from an EMBL/GenBank/DDBJ whole genome shotgun (WGS) entry which is preliminary data.</text>
</comment>
<feature type="repeat" description="PPR" evidence="3">
    <location>
        <begin position="372"/>
        <end position="406"/>
    </location>
</feature>
<gene>
    <name evidence="5" type="ORF">LLUT_LOCUS19257</name>
</gene>
<name>A0AAV1XAH3_LUPLU</name>
<keyword evidence="2" id="KW-0677">Repeat</keyword>